<gene>
    <name evidence="10" type="primary">nfo</name>
    <name evidence="10" type="ORF">GCM10009721_13630</name>
</gene>
<keyword evidence="10" id="KW-0540">Nuclease</keyword>
<keyword evidence="3" id="KW-0479">Metal-binding</keyword>
<dbReference type="SMART" id="SM00518">
    <property type="entry name" value="AP2Ec"/>
    <property type="match status" value="1"/>
</dbReference>
<sequence length="307" mass="32188">MEAEADADRVSMGVVMPTRRTGRIHLDTPRRIGVGQPAYADGMALHIGAHVDQEDPIAEAKARGASLSQLFLGDPQSYKGPVIRYAGGAAALKADAEAEGIDLYVHAPYPINVASLNNRIRIPGRKLLQQHLTAAAEIGAKGVIVHGGHLGVDEDAAKGFDNWRKCIDGLDLPVPLLIENTAGGDNAMARRLEAIARLWDAIGTASGADRVGFCLDTCHAHAGGNDLGTVVDEVRAITGRIDLVHANDSRDEFDSGADRHTNFGSGHIAGDALAGVIRAAGAPVVCETPGGLEGQTADIAWLRSQID</sequence>
<keyword evidence="7" id="KW-0234">DNA repair</keyword>
<dbReference type="PROSITE" id="PS51432">
    <property type="entry name" value="AP_NUCLEASE_F2_4"/>
    <property type="match status" value="1"/>
</dbReference>
<keyword evidence="10" id="KW-0255">Endonuclease</keyword>
<protein>
    <submittedName>
        <fullName evidence="10">Endonuclease 4</fullName>
    </submittedName>
</protein>
<evidence type="ECO:0000256" key="2">
    <source>
        <dbReference type="ARBA" id="ARBA00005340"/>
    </source>
</evidence>
<dbReference type="EMBL" id="BMNZ01000002">
    <property type="protein sequence ID" value="GGM89598.1"/>
    <property type="molecule type" value="Genomic_DNA"/>
</dbReference>
<reference evidence="11" key="1">
    <citation type="journal article" date="2019" name="Int. J. Syst. Evol. Microbiol.">
        <title>The Global Catalogue of Microorganisms (GCM) 10K type strain sequencing project: providing services to taxonomists for standard genome sequencing and annotation.</title>
        <authorList>
            <consortium name="The Broad Institute Genomics Platform"/>
            <consortium name="The Broad Institute Genome Sequencing Center for Infectious Disease"/>
            <person name="Wu L."/>
            <person name="Ma J."/>
        </authorList>
    </citation>
    <scope>NUCLEOTIDE SEQUENCE [LARGE SCALE GENOMIC DNA]</scope>
    <source>
        <strain evidence="11">JCM 1365</strain>
    </source>
</reference>
<evidence type="ECO:0000313" key="10">
    <source>
        <dbReference type="EMBL" id="GGM89598.1"/>
    </source>
</evidence>
<keyword evidence="4" id="KW-0227">DNA damage</keyword>
<feature type="domain" description="Xylose isomerase-like TIM barrel" evidence="9">
    <location>
        <begin position="58"/>
        <end position="304"/>
    </location>
</feature>
<comment type="cofactor">
    <cofactor evidence="1">
        <name>Zn(2+)</name>
        <dbReference type="ChEBI" id="CHEBI:29105"/>
    </cofactor>
</comment>
<dbReference type="InterPro" id="IPR013022">
    <property type="entry name" value="Xyl_isomerase-like_TIM-brl"/>
</dbReference>
<evidence type="ECO:0000256" key="5">
    <source>
        <dbReference type="ARBA" id="ARBA00022801"/>
    </source>
</evidence>
<evidence type="ECO:0000256" key="1">
    <source>
        <dbReference type="ARBA" id="ARBA00001947"/>
    </source>
</evidence>
<dbReference type="InterPro" id="IPR001719">
    <property type="entry name" value="AP_endonuc_2"/>
</dbReference>
<dbReference type="NCBIfam" id="NF002198">
    <property type="entry name" value="PRK01060.1-3"/>
    <property type="match status" value="1"/>
</dbReference>
<evidence type="ECO:0000259" key="9">
    <source>
        <dbReference type="Pfam" id="PF01261"/>
    </source>
</evidence>
<name>A0ABQ2HUS6_9MICO</name>
<keyword evidence="11" id="KW-1185">Reference proteome</keyword>
<evidence type="ECO:0000256" key="6">
    <source>
        <dbReference type="ARBA" id="ARBA00022833"/>
    </source>
</evidence>
<dbReference type="GO" id="GO:0004519">
    <property type="term" value="F:endonuclease activity"/>
    <property type="evidence" value="ECO:0007669"/>
    <property type="project" value="UniProtKB-KW"/>
</dbReference>
<dbReference type="PANTHER" id="PTHR21445">
    <property type="entry name" value="ENDONUCLEASE IV ENDODEOXYRIBONUCLEASE IV"/>
    <property type="match status" value="1"/>
</dbReference>
<evidence type="ECO:0000256" key="8">
    <source>
        <dbReference type="ARBA" id="ARBA00023277"/>
    </source>
</evidence>
<comment type="similarity">
    <text evidence="2">Belongs to the AP endonuclease 2 family.</text>
</comment>
<organism evidence="10 11">
    <name type="scientific">Terrabacter tumescens</name>
    <dbReference type="NCBI Taxonomy" id="60443"/>
    <lineage>
        <taxon>Bacteria</taxon>
        <taxon>Bacillati</taxon>
        <taxon>Actinomycetota</taxon>
        <taxon>Actinomycetes</taxon>
        <taxon>Micrococcales</taxon>
        <taxon>Intrasporangiaceae</taxon>
        <taxon>Terrabacter</taxon>
    </lineage>
</organism>
<dbReference type="Pfam" id="PF01261">
    <property type="entry name" value="AP_endonuc_2"/>
    <property type="match status" value="1"/>
</dbReference>
<evidence type="ECO:0000256" key="7">
    <source>
        <dbReference type="ARBA" id="ARBA00023204"/>
    </source>
</evidence>
<evidence type="ECO:0000256" key="4">
    <source>
        <dbReference type="ARBA" id="ARBA00022763"/>
    </source>
</evidence>
<dbReference type="SUPFAM" id="SSF51658">
    <property type="entry name" value="Xylose isomerase-like"/>
    <property type="match status" value="1"/>
</dbReference>
<evidence type="ECO:0000313" key="11">
    <source>
        <dbReference type="Proteomes" id="UP000623461"/>
    </source>
</evidence>
<dbReference type="PANTHER" id="PTHR21445:SF0">
    <property type="entry name" value="APURINIC-APYRIMIDINIC ENDONUCLEASE"/>
    <property type="match status" value="1"/>
</dbReference>
<keyword evidence="8" id="KW-0119">Carbohydrate metabolism</keyword>
<dbReference type="PROSITE" id="PS00730">
    <property type="entry name" value="AP_NUCLEASE_F2_2"/>
    <property type="match status" value="1"/>
</dbReference>
<dbReference type="Gene3D" id="3.20.20.150">
    <property type="entry name" value="Divalent-metal-dependent TIM barrel enzymes"/>
    <property type="match status" value="1"/>
</dbReference>
<keyword evidence="5" id="KW-0378">Hydrolase</keyword>
<dbReference type="InterPro" id="IPR018246">
    <property type="entry name" value="AP_endonuc_F2_Zn_BS"/>
</dbReference>
<dbReference type="InterPro" id="IPR036237">
    <property type="entry name" value="Xyl_isomerase-like_sf"/>
</dbReference>
<comment type="caution">
    <text evidence="10">The sequence shown here is derived from an EMBL/GenBank/DDBJ whole genome shotgun (WGS) entry which is preliminary data.</text>
</comment>
<proteinExistence type="inferred from homology"/>
<dbReference type="Proteomes" id="UP000623461">
    <property type="component" value="Unassembled WGS sequence"/>
</dbReference>
<accession>A0ABQ2HUS6</accession>
<keyword evidence="6" id="KW-0862">Zinc</keyword>
<evidence type="ECO:0000256" key="3">
    <source>
        <dbReference type="ARBA" id="ARBA00022723"/>
    </source>
</evidence>